<dbReference type="InterPro" id="IPR027417">
    <property type="entry name" value="P-loop_NTPase"/>
</dbReference>
<dbReference type="PROSITE" id="PS51219">
    <property type="entry name" value="DPCK"/>
    <property type="match status" value="1"/>
</dbReference>
<protein>
    <submittedName>
        <fullName evidence="5">Dephospho-CoA kinase</fullName>
    </submittedName>
</protein>
<evidence type="ECO:0000256" key="2">
    <source>
        <dbReference type="ARBA" id="ARBA00022840"/>
    </source>
</evidence>
<keyword evidence="4" id="KW-0472">Membrane</keyword>
<dbReference type="CDD" id="cd02022">
    <property type="entry name" value="DPCK"/>
    <property type="match status" value="1"/>
</dbReference>
<dbReference type="HAMAP" id="MF_00376">
    <property type="entry name" value="Dephospho_CoA_kinase"/>
    <property type="match status" value="1"/>
</dbReference>
<dbReference type="InterPro" id="IPR001977">
    <property type="entry name" value="Depp_CoAkinase"/>
</dbReference>
<evidence type="ECO:0000313" key="5">
    <source>
        <dbReference type="EMBL" id="CAH7684912.1"/>
    </source>
</evidence>
<evidence type="ECO:0000256" key="4">
    <source>
        <dbReference type="SAM" id="Phobius"/>
    </source>
</evidence>
<keyword evidence="6" id="KW-1185">Reference proteome</keyword>
<dbReference type="Pfam" id="PF01121">
    <property type="entry name" value="CoaE"/>
    <property type="match status" value="1"/>
</dbReference>
<name>A0AAV0BFC6_PHAPC</name>
<dbReference type="NCBIfam" id="TIGR00152">
    <property type="entry name" value="dephospho-CoA kinase"/>
    <property type="match status" value="1"/>
</dbReference>
<dbReference type="Gene3D" id="3.40.50.300">
    <property type="entry name" value="P-loop containing nucleotide triphosphate hydrolases"/>
    <property type="match status" value="1"/>
</dbReference>
<keyword evidence="4" id="KW-1133">Transmembrane helix</keyword>
<accession>A0AAV0BFC6</accession>
<dbReference type="GO" id="GO:0004140">
    <property type="term" value="F:dephospho-CoA kinase activity"/>
    <property type="evidence" value="ECO:0007669"/>
    <property type="project" value="InterPro"/>
</dbReference>
<comment type="caution">
    <text evidence="5">The sequence shown here is derived from an EMBL/GenBank/DDBJ whole genome shotgun (WGS) entry which is preliminary data.</text>
</comment>
<reference evidence="5" key="1">
    <citation type="submission" date="2022-06" db="EMBL/GenBank/DDBJ databases">
        <authorList>
            <consortium name="SYNGENTA / RWTH Aachen University"/>
        </authorList>
    </citation>
    <scope>NUCLEOTIDE SEQUENCE</scope>
</reference>
<dbReference type="GO" id="GO:0005524">
    <property type="term" value="F:ATP binding"/>
    <property type="evidence" value="ECO:0007669"/>
    <property type="project" value="UniProtKB-KW"/>
</dbReference>
<dbReference type="SUPFAM" id="SSF52540">
    <property type="entry name" value="P-loop containing nucleoside triphosphate hydrolases"/>
    <property type="match status" value="1"/>
</dbReference>
<feature type="transmembrane region" description="Helical" evidence="4">
    <location>
        <begin position="206"/>
        <end position="228"/>
    </location>
</feature>
<dbReference type="PANTHER" id="PTHR10695:SF46">
    <property type="entry name" value="BIFUNCTIONAL COENZYME A SYNTHASE-RELATED"/>
    <property type="match status" value="1"/>
</dbReference>
<keyword evidence="5" id="KW-0808">Transferase</keyword>
<feature type="compositionally biased region" description="Polar residues" evidence="3">
    <location>
        <begin position="267"/>
        <end position="287"/>
    </location>
</feature>
<keyword evidence="2" id="KW-0067">ATP-binding</keyword>
<evidence type="ECO:0000313" key="6">
    <source>
        <dbReference type="Proteomes" id="UP001153365"/>
    </source>
</evidence>
<dbReference type="PANTHER" id="PTHR10695">
    <property type="entry name" value="DEPHOSPHO-COA KINASE-RELATED"/>
    <property type="match status" value="1"/>
</dbReference>
<dbReference type="Proteomes" id="UP001153365">
    <property type="component" value="Unassembled WGS sequence"/>
</dbReference>
<feature type="region of interest" description="Disordered" evidence="3">
    <location>
        <begin position="267"/>
        <end position="293"/>
    </location>
</feature>
<dbReference type="EMBL" id="CALTRL010005692">
    <property type="protein sequence ID" value="CAH7684912.1"/>
    <property type="molecule type" value="Genomic_DNA"/>
</dbReference>
<dbReference type="AlphaFoldDB" id="A0AAV0BFC6"/>
<keyword evidence="5" id="KW-0418">Kinase</keyword>
<sequence length="293" mass="33275">MLVIGLTGGIASGKSTVAGLLKSYGIPIIDLDQLARKVVEPGSKALRSIKEHFKDEHDLINPNNQSLNRERLGQIVFNDPAQRRWLDRLLHPLIRRLILYQLIKNWIKGYKITVIDSPLLVETGMWKFCGKVIIVYCSEQLQTQRLKARNPNLSESDVKSRISSQTPLKSKLIYGDHIIENSGSLTDLEKQVERLVWKFEKDHNRLIWFFNWVVPPIGLLNGFLVIVYKALIKKTPKSDNIRRRANSHHNRGYADLCDGTSKKFLRKTQNSSQSADSNISGTGSIGFSNGDHH</sequence>
<evidence type="ECO:0000256" key="1">
    <source>
        <dbReference type="ARBA" id="ARBA00022741"/>
    </source>
</evidence>
<keyword evidence="4" id="KW-0812">Transmembrane</keyword>
<organism evidence="5 6">
    <name type="scientific">Phakopsora pachyrhizi</name>
    <name type="common">Asian soybean rust disease fungus</name>
    <dbReference type="NCBI Taxonomy" id="170000"/>
    <lineage>
        <taxon>Eukaryota</taxon>
        <taxon>Fungi</taxon>
        <taxon>Dikarya</taxon>
        <taxon>Basidiomycota</taxon>
        <taxon>Pucciniomycotina</taxon>
        <taxon>Pucciniomycetes</taxon>
        <taxon>Pucciniales</taxon>
        <taxon>Phakopsoraceae</taxon>
        <taxon>Phakopsora</taxon>
    </lineage>
</organism>
<evidence type="ECO:0000256" key="3">
    <source>
        <dbReference type="SAM" id="MobiDB-lite"/>
    </source>
</evidence>
<proteinExistence type="inferred from homology"/>
<keyword evidence="1" id="KW-0547">Nucleotide-binding</keyword>
<gene>
    <name evidence="5" type="ORF">PPACK8108_LOCUS19352</name>
</gene>
<dbReference type="GO" id="GO:0015937">
    <property type="term" value="P:coenzyme A biosynthetic process"/>
    <property type="evidence" value="ECO:0007669"/>
    <property type="project" value="InterPro"/>
</dbReference>